<dbReference type="InterPro" id="IPR010285">
    <property type="entry name" value="DNA_helicase_pif1-like_DEAD"/>
</dbReference>
<feature type="transmembrane region" description="Helical" evidence="2">
    <location>
        <begin position="39"/>
        <end position="60"/>
    </location>
</feature>
<dbReference type="EC" id="5.6.2.3" evidence="1"/>
<feature type="domain" description="DNA helicase Pif1-like DEAD-box helicase" evidence="3">
    <location>
        <begin position="12"/>
        <end position="193"/>
    </location>
</feature>
<evidence type="ECO:0000259" key="3">
    <source>
        <dbReference type="Pfam" id="PF05970"/>
    </source>
</evidence>
<keyword evidence="1" id="KW-0067">ATP-binding</keyword>
<evidence type="ECO:0000256" key="2">
    <source>
        <dbReference type="SAM" id="Phobius"/>
    </source>
</evidence>
<dbReference type="GO" id="GO:0043139">
    <property type="term" value="F:5'-3' DNA helicase activity"/>
    <property type="evidence" value="ECO:0007669"/>
    <property type="project" value="UniProtKB-EC"/>
</dbReference>
<protein>
    <recommendedName>
        <fullName evidence="1">ATP-dependent DNA helicase</fullName>
        <ecNumber evidence="1">5.6.2.3</ecNumber>
    </recommendedName>
</protein>
<dbReference type="GO" id="GO:0006310">
    <property type="term" value="P:DNA recombination"/>
    <property type="evidence" value="ECO:0007669"/>
    <property type="project" value="UniProtKB-KW"/>
</dbReference>
<dbReference type="STRING" id="765915.A0A1Y2HK13"/>
<dbReference type="GO" id="GO:0006281">
    <property type="term" value="P:DNA repair"/>
    <property type="evidence" value="ECO:0007669"/>
    <property type="project" value="UniProtKB-KW"/>
</dbReference>
<keyword evidence="5" id="KW-1185">Reference proteome</keyword>
<dbReference type="SUPFAM" id="SSF52540">
    <property type="entry name" value="P-loop containing nucleoside triphosphate hydrolases"/>
    <property type="match status" value="1"/>
</dbReference>
<organism evidence="4 5">
    <name type="scientific">Catenaria anguillulae PL171</name>
    <dbReference type="NCBI Taxonomy" id="765915"/>
    <lineage>
        <taxon>Eukaryota</taxon>
        <taxon>Fungi</taxon>
        <taxon>Fungi incertae sedis</taxon>
        <taxon>Blastocladiomycota</taxon>
        <taxon>Blastocladiomycetes</taxon>
        <taxon>Blastocladiales</taxon>
        <taxon>Catenariaceae</taxon>
        <taxon>Catenaria</taxon>
    </lineage>
</organism>
<dbReference type="GO" id="GO:0005524">
    <property type="term" value="F:ATP binding"/>
    <property type="evidence" value="ECO:0007669"/>
    <property type="project" value="UniProtKB-KW"/>
</dbReference>
<gene>
    <name evidence="4" type="ORF">BCR44DRAFT_116940</name>
</gene>
<accession>A0A1Y2HK13</accession>
<evidence type="ECO:0000256" key="1">
    <source>
        <dbReference type="RuleBase" id="RU363044"/>
    </source>
</evidence>
<dbReference type="GO" id="GO:0016887">
    <property type="term" value="F:ATP hydrolysis activity"/>
    <property type="evidence" value="ECO:0007669"/>
    <property type="project" value="RHEA"/>
</dbReference>
<keyword evidence="2" id="KW-0472">Membrane</keyword>
<reference evidence="4 5" key="1">
    <citation type="submission" date="2016-07" db="EMBL/GenBank/DDBJ databases">
        <title>Pervasive Adenine N6-methylation of Active Genes in Fungi.</title>
        <authorList>
            <consortium name="DOE Joint Genome Institute"/>
            <person name="Mondo S.J."/>
            <person name="Dannebaum R.O."/>
            <person name="Kuo R.C."/>
            <person name="Labutti K."/>
            <person name="Haridas S."/>
            <person name="Kuo A."/>
            <person name="Salamov A."/>
            <person name="Ahrendt S.R."/>
            <person name="Lipzen A."/>
            <person name="Sullivan W."/>
            <person name="Andreopoulos W.B."/>
            <person name="Clum A."/>
            <person name="Lindquist E."/>
            <person name="Daum C."/>
            <person name="Ramamoorthy G.K."/>
            <person name="Gryganskyi A."/>
            <person name="Culley D."/>
            <person name="Magnuson J.K."/>
            <person name="James T.Y."/>
            <person name="O'Malley M.A."/>
            <person name="Stajich J.E."/>
            <person name="Spatafora J.W."/>
            <person name="Visel A."/>
            <person name="Grigoriev I.V."/>
        </authorList>
    </citation>
    <scope>NUCLEOTIDE SEQUENCE [LARGE SCALE GENOMIC DNA]</scope>
    <source>
        <strain evidence="4 5">PL171</strain>
    </source>
</reference>
<dbReference type="PANTHER" id="PTHR10492:SF95">
    <property type="entry name" value="HELITRON HELICASE-LIKE DOMAIN-CONTAINING PROTEIN"/>
    <property type="match status" value="1"/>
</dbReference>
<dbReference type="InterPro" id="IPR027417">
    <property type="entry name" value="P-loop_NTPase"/>
</dbReference>
<keyword evidence="1" id="KW-0233">DNA recombination</keyword>
<evidence type="ECO:0000313" key="5">
    <source>
        <dbReference type="Proteomes" id="UP000193411"/>
    </source>
</evidence>
<keyword evidence="1" id="KW-0227">DNA damage</keyword>
<comment type="similarity">
    <text evidence="1">Belongs to the helicase family.</text>
</comment>
<dbReference type="GO" id="GO:0000723">
    <property type="term" value="P:telomere maintenance"/>
    <property type="evidence" value="ECO:0007669"/>
    <property type="project" value="InterPro"/>
</dbReference>
<dbReference type="AlphaFoldDB" id="A0A1Y2HK13"/>
<keyword evidence="1" id="KW-0234">DNA repair</keyword>
<keyword evidence="1" id="KW-0547">Nucleotide-binding</keyword>
<dbReference type="EMBL" id="MCFL01000031">
    <property type="protein sequence ID" value="ORZ34033.1"/>
    <property type="molecule type" value="Genomic_DNA"/>
</dbReference>
<keyword evidence="1" id="KW-0378">Hydrolase</keyword>
<dbReference type="Pfam" id="PF05970">
    <property type="entry name" value="PIF1"/>
    <property type="match status" value="1"/>
</dbReference>
<dbReference type="OrthoDB" id="3366231at2759"/>
<dbReference type="PANTHER" id="PTHR10492">
    <property type="match status" value="1"/>
</dbReference>
<keyword evidence="2" id="KW-0812">Transmembrane</keyword>
<comment type="caution">
    <text evidence="4">The sequence shown here is derived from an EMBL/GenBank/DDBJ whole genome shotgun (WGS) entry which is preliminary data.</text>
</comment>
<dbReference type="Gene3D" id="3.40.50.300">
    <property type="entry name" value="P-loop containing nucleotide triphosphate hydrolases"/>
    <property type="match status" value="1"/>
</dbReference>
<name>A0A1Y2HK13_9FUNG</name>
<comment type="cofactor">
    <cofactor evidence="1">
        <name>Mg(2+)</name>
        <dbReference type="ChEBI" id="CHEBI:18420"/>
    </cofactor>
</comment>
<feature type="non-terminal residue" evidence="4">
    <location>
        <position position="284"/>
    </location>
</feature>
<sequence>MAIDRALSAPTNAHDEASGCTFFVQGSSGRGKTFLLNHVINYIIMSGGIVLTCAFTGIAASSLKLGRTAHSTFNISITRDDLGRITCRVTRNSKRGRLLRAAHVLIWDELGMMDNAGIEAVDRLLRELRDCDRPFGGMVFIGRGDLKQLAPVLDTHDDLSSGSDHAHDDNAAPTWWETHVTTLNLSRPMRDASDPVWSRFVDTVGCSLPNPNHPLGAHFDISLTVPGVATTQDPLEAVKFVYPELFLDPVPPRIHNVHRRAIMCFHNTNVNDMTSNMLARVPGD</sequence>
<proteinExistence type="inferred from homology"/>
<comment type="catalytic activity">
    <reaction evidence="1">
        <text>ATP + H2O = ADP + phosphate + H(+)</text>
        <dbReference type="Rhea" id="RHEA:13065"/>
        <dbReference type="ChEBI" id="CHEBI:15377"/>
        <dbReference type="ChEBI" id="CHEBI:15378"/>
        <dbReference type="ChEBI" id="CHEBI:30616"/>
        <dbReference type="ChEBI" id="CHEBI:43474"/>
        <dbReference type="ChEBI" id="CHEBI:456216"/>
        <dbReference type="EC" id="5.6.2.3"/>
    </reaction>
</comment>
<keyword evidence="1 4" id="KW-0347">Helicase</keyword>
<evidence type="ECO:0000313" key="4">
    <source>
        <dbReference type="EMBL" id="ORZ34033.1"/>
    </source>
</evidence>
<keyword evidence="2" id="KW-1133">Transmembrane helix</keyword>
<dbReference type="Proteomes" id="UP000193411">
    <property type="component" value="Unassembled WGS sequence"/>
</dbReference>